<evidence type="ECO:0000313" key="2">
    <source>
        <dbReference type="EMBL" id="WMS86331.1"/>
    </source>
</evidence>
<dbReference type="Proteomes" id="UP001239782">
    <property type="component" value="Chromosome"/>
</dbReference>
<reference evidence="2 3" key="1">
    <citation type="submission" date="2023-08" db="EMBL/GenBank/DDBJ databases">
        <title>Pleionea litopenaei sp. nov., isolated from stomach of juvenile Litopenaeus vannamei.</title>
        <authorList>
            <person name="Rho A.M."/>
            <person name="Hwang C.Y."/>
        </authorList>
    </citation>
    <scope>NUCLEOTIDE SEQUENCE [LARGE SCALE GENOMIC DNA]</scope>
    <source>
        <strain evidence="2 3">HL-JVS1</strain>
    </source>
</reference>
<dbReference type="Pfam" id="PF00535">
    <property type="entry name" value="Glycos_transf_2"/>
    <property type="match status" value="1"/>
</dbReference>
<dbReference type="Gene3D" id="3.90.550.10">
    <property type="entry name" value="Spore Coat Polysaccharide Biosynthesis Protein SpsA, Chain A"/>
    <property type="match status" value="1"/>
</dbReference>
<feature type="domain" description="Glycosyltransferase 2-like" evidence="1">
    <location>
        <begin position="4"/>
        <end position="121"/>
    </location>
</feature>
<dbReference type="InterPro" id="IPR050834">
    <property type="entry name" value="Glycosyltransf_2"/>
</dbReference>
<sequence>MKLSVVFTTYNSPVWLQKVLWGFANQTYQDFEIIVADDGSGPETRDLIERMREETGLTIRHIWHEDNGFQKCQILNKALLNVRTDYIVFTDGDCIPRKDFLAEHAKNAEPGYYLSGSYYKLPMSTSETITKDDIDSGRCFEVSWLHANGLPRSRKTMKINASPFWAKVLNKITPTKCNLKGSNASAWLDDVLAVNGFDERMQWGGLDREFGVRLINHGITPRHVRYNAICVHLDHARGYKDPEMVKRNKQLRLTNAKEGVYWTNFGIQQLLIDGYQPETDYALERIMQLNITQPNE</sequence>
<dbReference type="KEGG" id="plei:Q9312_13995"/>
<dbReference type="InterPro" id="IPR001173">
    <property type="entry name" value="Glyco_trans_2-like"/>
</dbReference>
<dbReference type="EMBL" id="CP133548">
    <property type="protein sequence ID" value="WMS86331.1"/>
    <property type="molecule type" value="Genomic_DNA"/>
</dbReference>
<organism evidence="2 3">
    <name type="scientific">Pleionea litopenaei</name>
    <dbReference type="NCBI Taxonomy" id="3070815"/>
    <lineage>
        <taxon>Bacteria</taxon>
        <taxon>Pseudomonadati</taxon>
        <taxon>Pseudomonadota</taxon>
        <taxon>Gammaproteobacteria</taxon>
        <taxon>Oceanospirillales</taxon>
        <taxon>Pleioneaceae</taxon>
        <taxon>Pleionea</taxon>
    </lineage>
</organism>
<proteinExistence type="predicted"/>
<evidence type="ECO:0000313" key="3">
    <source>
        <dbReference type="Proteomes" id="UP001239782"/>
    </source>
</evidence>
<protein>
    <submittedName>
        <fullName evidence="2">Glycosyltransferase family 2 protein</fullName>
    </submittedName>
</protein>
<dbReference type="PANTHER" id="PTHR43685">
    <property type="entry name" value="GLYCOSYLTRANSFERASE"/>
    <property type="match status" value="1"/>
</dbReference>
<gene>
    <name evidence="2" type="ORF">Q9312_13995</name>
</gene>
<dbReference type="RefSeq" id="WP_309201483.1">
    <property type="nucleotide sequence ID" value="NZ_CP133548.1"/>
</dbReference>
<name>A0AA51RRK5_9GAMM</name>
<dbReference type="PANTHER" id="PTHR43685:SF3">
    <property type="entry name" value="SLR2126 PROTEIN"/>
    <property type="match status" value="1"/>
</dbReference>
<evidence type="ECO:0000259" key="1">
    <source>
        <dbReference type="Pfam" id="PF00535"/>
    </source>
</evidence>
<dbReference type="SUPFAM" id="SSF53448">
    <property type="entry name" value="Nucleotide-diphospho-sugar transferases"/>
    <property type="match status" value="1"/>
</dbReference>
<dbReference type="AlphaFoldDB" id="A0AA51RRK5"/>
<keyword evidence="3" id="KW-1185">Reference proteome</keyword>
<dbReference type="CDD" id="cd06420">
    <property type="entry name" value="GT2_Chondriotin_Pol_N"/>
    <property type="match status" value="1"/>
</dbReference>
<accession>A0AA51RRK5</accession>
<dbReference type="InterPro" id="IPR029044">
    <property type="entry name" value="Nucleotide-diphossugar_trans"/>
</dbReference>